<comment type="caution">
    <text evidence="1">The sequence shown here is derived from an EMBL/GenBank/DDBJ whole genome shotgun (WGS) entry which is preliminary data.</text>
</comment>
<evidence type="ECO:0000313" key="2">
    <source>
        <dbReference type="Proteomes" id="UP001153069"/>
    </source>
</evidence>
<evidence type="ECO:0000313" key="1">
    <source>
        <dbReference type="EMBL" id="CAB9522258.1"/>
    </source>
</evidence>
<dbReference type="EMBL" id="CAICTM010001282">
    <property type="protein sequence ID" value="CAB9522258.1"/>
    <property type="molecule type" value="Genomic_DNA"/>
</dbReference>
<dbReference type="Proteomes" id="UP001153069">
    <property type="component" value="Unassembled WGS sequence"/>
</dbReference>
<sequence length="78" mass="8806">MDMFPYGKIKKALHFHAVKTELLFRGVDEATIDAMGIRDRVKSLRQHETGRVADQQEEIKTAAEKAFTPLSAAMFPQS</sequence>
<accession>A0A9N8EK86</accession>
<gene>
    <name evidence="1" type="ORF">SEMRO_1284_G259210.1</name>
</gene>
<dbReference type="AlphaFoldDB" id="A0A9N8EK86"/>
<reference evidence="1" key="1">
    <citation type="submission" date="2020-06" db="EMBL/GenBank/DDBJ databases">
        <authorList>
            <consortium name="Plant Systems Biology data submission"/>
        </authorList>
    </citation>
    <scope>NUCLEOTIDE SEQUENCE</scope>
    <source>
        <strain evidence="1">D6</strain>
    </source>
</reference>
<name>A0A9N8EK86_9STRA</name>
<keyword evidence="2" id="KW-1185">Reference proteome</keyword>
<protein>
    <submittedName>
        <fullName evidence="1">Uncharacterized protein</fullName>
    </submittedName>
</protein>
<organism evidence="1 2">
    <name type="scientific">Seminavis robusta</name>
    <dbReference type="NCBI Taxonomy" id="568900"/>
    <lineage>
        <taxon>Eukaryota</taxon>
        <taxon>Sar</taxon>
        <taxon>Stramenopiles</taxon>
        <taxon>Ochrophyta</taxon>
        <taxon>Bacillariophyta</taxon>
        <taxon>Bacillariophyceae</taxon>
        <taxon>Bacillariophycidae</taxon>
        <taxon>Naviculales</taxon>
        <taxon>Naviculaceae</taxon>
        <taxon>Seminavis</taxon>
    </lineage>
</organism>
<proteinExistence type="predicted"/>